<sequence length="1039" mass="111254">MSGSRRVFSIPPGAPFLPTLAEALLAGRLVPGFRFEGDPLALADVTLYVPTRRAARALRGAFVDMLGGRSAILPTVRPLGEFDEDEAAFDTEATPAIDLAPPIAAQERLLLLAPLVRAWKESLPAHVAARFNEEFVVPTSAADAIWLARDLARLMDEIETEGTDWAKLAGLVSGNLAGWWQVTLDFLGIVTDHWPRLLEERSFSNPAAHRSALIRLEAARLKRNPPAGPVIAAGSTGSIPATAELLAVIAGLPNGAVVLPGLDKGLDEASFAAISAPGARPATLGHPQYGLAKLIGGIGVLRTDVEEIVAADRALSLRAALVGEALRPAETTELWTATRPGFEGEAMGQALAGVTLVEAASERDEAVAIAIALKRAVEEPARRAALVTGDRALARRVSVELKRFGVVADDSGGTPLANTPAASLLRLALQAAFRPGDPVGLLSLLKHPLLGLGLDRGRVRHAAEIVELVALRGGTGRPDAASLVLLFEARLSGLGDSRPPFWLSRLSARGIDEARDMLARLTEALAPLTAFRGEQDADLAALTHASVVALENLGRAADGGLTELYAGDAGEKLAELMRGLVAASVPFAFAAAEWPDVMDALIAPEMVKPAQGTDRNIAIWGALEARLQSVDTLVIGGLNEGVWPRKPESDRFMSRLMKTGIDLEPPERRIGLAAHDFQMAMGAKEVVLTRSARSGDAPAVPSRWLQRMLTFIGKEHAAAPLRRGEALLAWARALDAGERQDFAPRPQPRPPLGVRPQHFSVTEIETLRRDPYAVYARRILGLMPLDPVIRDPGAAERGTLFHAILHLFSARIADPRQPDALAGLLEAGRACFAEAALPPDIEAVWWPRFEKLAANIIEWEHGRADAVAQRYAEERAEKTVVGRTGVTLSGYADRIDLLAGGMADILDYKTGSSPSKAQAHTLLSPQLALEGALLRRGAFKALGTAEPSQLAFVRLKPNGDVFEESILEYNRKPRTANELAEEAWARLEKLLFHYADPTTGYLSRALPFREGEADGDYDHLARVLEWSAGGDSEDEAGEA</sequence>
<evidence type="ECO:0000313" key="3">
    <source>
        <dbReference type="Proteomes" id="UP001276564"/>
    </source>
</evidence>
<dbReference type="SUPFAM" id="SSF52540">
    <property type="entry name" value="P-loop containing nucleoside triphosphate hydrolases"/>
    <property type="match status" value="1"/>
</dbReference>
<proteinExistence type="predicted"/>
<organism evidence="2 3">
    <name type="scientific">Mesorhizobium abyssinicae</name>
    <dbReference type="NCBI Taxonomy" id="1209958"/>
    <lineage>
        <taxon>Bacteria</taxon>
        <taxon>Pseudomonadati</taxon>
        <taxon>Pseudomonadota</taxon>
        <taxon>Alphaproteobacteria</taxon>
        <taxon>Hyphomicrobiales</taxon>
        <taxon>Phyllobacteriaceae</taxon>
        <taxon>Mesorhizobium</taxon>
    </lineage>
</organism>
<comment type="caution">
    <text evidence="2">The sequence shown here is derived from an EMBL/GenBank/DDBJ whole genome shotgun (WGS) entry which is preliminary data.</text>
</comment>
<evidence type="ECO:0000313" key="2">
    <source>
        <dbReference type="EMBL" id="MDX8540015.1"/>
    </source>
</evidence>
<dbReference type="Pfam" id="PF12705">
    <property type="entry name" value="PDDEXK_1"/>
    <property type="match status" value="1"/>
</dbReference>
<dbReference type="RefSeq" id="WP_320321194.1">
    <property type="nucleotide sequence ID" value="NZ_JAVIIP010000011.1"/>
</dbReference>
<dbReference type="Proteomes" id="UP001276564">
    <property type="component" value="Unassembled WGS sequence"/>
</dbReference>
<dbReference type="NCBIfam" id="TIGR02786">
    <property type="entry name" value="addB_alphas"/>
    <property type="match status" value="1"/>
</dbReference>
<gene>
    <name evidence="2" type="primary">addB</name>
    <name evidence="2" type="ORF">RFM23_20560</name>
</gene>
<name>A0ABU5ARV2_9HYPH</name>
<feature type="domain" description="PD-(D/E)XK endonuclease-like" evidence="1">
    <location>
        <begin position="758"/>
        <end position="991"/>
    </location>
</feature>
<dbReference type="InterPro" id="IPR014153">
    <property type="entry name" value="Ds_break_AddB"/>
</dbReference>
<dbReference type="EMBL" id="JAVIIP010000011">
    <property type="protein sequence ID" value="MDX8540015.1"/>
    <property type="molecule type" value="Genomic_DNA"/>
</dbReference>
<keyword evidence="3" id="KW-1185">Reference proteome</keyword>
<accession>A0ABU5ARV2</accession>
<evidence type="ECO:0000259" key="1">
    <source>
        <dbReference type="Pfam" id="PF12705"/>
    </source>
</evidence>
<protein>
    <submittedName>
        <fullName evidence="2">Double-strand break repair protein AddB</fullName>
    </submittedName>
</protein>
<dbReference type="InterPro" id="IPR027417">
    <property type="entry name" value="P-loop_NTPase"/>
</dbReference>
<reference evidence="2 3" key="1">
    <citation type="submission" date="2023-08" db="EMBL/GenBank/DDBJ databases">
        <title>Implementing the SeqCode for naming new Mesorhizobium species isolated from Vachellia karroo root nodules.</title>
        <authorList>
            <person name="Van Lill M."/>
        </authorList>
    </citation>
    <scope>NUCLEOTIDE SEQUENCE [LARGE SCALE GENOMIC DNA]</scope>
    <source>
        <strain evidence="2 3">VK4B</strain>
    </source>
</reference>
<dbReference type="InterPro" id="IPR038726">
    <property type="entry name" value="PDDEXK_AddAB-type"/>
</dbReference>